<evidence type="ECO:0000256" key="1">
    <source>
        <dbReference type="ARBA" id="ARBA00022741"/>
    </source>
</evidence>
<dbReference type="Pfam" id="PF00005">
    <property type="entry name" value="ABC_tran"/>
    <property type="match status" value="1"/>
</dbReference>
<accession>A0A4Q0VP82</accession>
<evidence type="ECO:0000259" key="3">
    <source>
        <dbReference type="PROSITE" id="PS50893"/>
    </source>
</evidence>
<dbReference type="InterPro" id="IPR015854">
    <property type="entry name" value="ABC_transpr_LolD-like"/>
</dbReference>
<feature type="domain" description="ABC transporter" evidence="3">
    <location>
        <begin position="4"/>
        <end position="230"/>
    </location>
</feature>
<evidence type="ECO:0000313" key="5">
    <source>
        <dbReference type="Proteomes" id="UP000290649"/>
    </source>
</evidence>
<dbReference type="Proteomes" id="UP000290649">
    <property type="component" value="Unassembled WGS sequence"/>
</dbReference>
<dbReference type="EMBL" id="QOUX01000046">
    <property type="protein sequence ID" value="RXI98183.1"/>
    <property type="molecule type" value="Genomic_DNA"/>
</dbReference>
<protein>
    <submittedName>
        <fullName evidence="4">ATP-binding cassette domain-containing protein</fullName>
    </submittedName>
</protein>
<reference evidence="4 5" key="1">
    <citation type="journal article" date="2019" name="Int. J. Syst. Evol. Microbiol.">
        <title>Anaerobacillus alkaliphilus sp. nov., a novel alkaliphilic and moderately halophilic bacterium.</title>
        <authorList>
            <person name="Borsodi A.K."/>
            <person name="Aszalos J.M."/>
            <person name="Bihari P."/>
            <person name="Nagy I."/>
            <person name="Schumann P."/>
            <person name="Sproer C."/>
            <person name="Kovacs A.L."/>
            <person name="Boka K."/>
            <person name="Dobosy P."/>
            <person name="Ovari M."/>
            <person name="Szili-Kovacs T."/>
            <person name="Toth E."/>
        </authorList>
    </citation>
    <scope>NUCLEOTIDE SEQUENCE [LARGE SCALE GENOMIC DNA]</scope>
    <source>
        <strain evidence="4 5">B16-10</strain>
    </source>
</reference>
<dbReference type="InterPro" id="IPR003439">
    <property type="entry name" value="ABC_transporter-like_ATP-bd"/>
</dbReference>
<proteinExistence type="predicted"/>
<dbReference type="PROSITE" id="PS50893">
    <property type="entry name" value="ABC_TRANSPORTER_2"/>
    <property type="match status" value="1"/>
</dbReference>
<dbReference type="Gene3D" id="3.40.50.300">
    <property type="entry name" value="P-loop containing nucleotide triphosphate hydrolases"/>
    <property type="match status" value="1"/>
</dbReference>
<dbReference type="SUPFAM" id="SSF52540">
    <property type="entry name" value="P-loop containing nucleoside triphosphate hydrolases"/>
    <property type="match status" value="1"/>
</dbReference>
<dbReference type="PANTHER" id="PTHR24220">
    <property type="entry name" value="IMPORT ATP-BINDING PROTEIN"/>
    <property type="match status" value="1"/>
</dbReference>
<keyword evidence="2 4" id="KW-0067">ATP-binding</keyword>
<name>A0A4Q0VP82_9BACI</name>
<gene>
    <name evidence="4" type="ORF">DS745_17745</name>
</gene>
<evidence type="ECO:0000313" key="4">
    <source>
        <dbReference type="EMBL" id="RXI98183.1"/>
    </source>
</evidence>
<dbReference type="GO" id="GO:0016887">
    <property type="term" value="F:ATP hydrolysis activity"/>
    <property type="evidence" value="ECO:0007669"/>
    <property type="project" value="InterPro"/>
</dbReference>
<dbReference type="GO" id="GO:0005524">
    <property type="term" value="F:ATP binding"/>
    <property type="evidence" value="ECO:0007669"/>
    <property type="project" value="UniProtKB-KW"/>
</dbReference>
<dbReference type="InterPro" id="IPR027417">
    <property type="entry name" value="P-loop_NTPase"/>
</dbReference>
<dbReference type="InterPro" id="IPR003593">
    <property type="entry name" value="AAA+_ATPase"/>
</dbReference>
<sequence length="231" mass="26877">MYVITAKNVSKKYITGNRKNILFNDLSLHVHEGEIVFISGQYGSGRTTLLKMIAAMTPPNHGTIKVFGKDLLTIEKRSDWRLKYIGFLTSEDCLIPYLTAKQHLLMGQEEDDPDYNLFDEEAQYILSMLEISSKKLTEYPEELTKVDRLKITIARILMSNPRLLLLDELTMGMNEEEHYELMNLLVNYVRRQRLTLIITGDTDIGHFYDRKLKLDNGKLIEMNDPEHRILH</sequence>
<dbReference type="GO" id="GO:0005886">
    <property type="term" value="C:plasma membrane"/>
    <property type="evidence" value="ECO:0007669"/>
    <property type="project" value="TreeGrafter"/>
</dbReference>
<dbReference type="OrthoDB" id="2850341at2"/>
<dbReference type="RefSeq" id="WP_129079543.1">
    <property type="nucleotide sequence ID" value="NZ_QOUX01000046.1"/>
</dbReference>
<organism evidence="4 5">
    <name type="scientific">Anaerobacillus alkaliphilus</name>
    <dbReference type="NCBI Taxonomy" id="1548597"/>
    <lineage>
        <taxon>Bacteria</taxon>
        <taxon>Bacillati</taxon>
        <taxon>Bacillota</taxon>
        <taxon>Bacilli</taxon>
        <taxon>Bacillales</taxon>
        <taxon>Bacillaceae</taxon>
        <taxon>Anaerobacillus</taxon>
    </lineage>
</organism>
<comment type="caution">
    <text evidence="4">The sequence shown here is derived from an EMBL/GenBank/DDBJ whole genome shotgun (WGS) entry which is preliminary data.</text>
</comment>
<dbReference type="GO" id="GO:0022857">
    <property type="term" value="F:transmembrane transporter activity"/>
    <property type="evidence" value="ECO:0007669"/>
    <property type="project" value="TreeGrafter"/>
</dbReference>
<dbReference type="AlphaFoldDB" id="A0A4Q0VP82"/>
<dbReference type="PANTHER" id="PTHR24220:SF86">
    <property type="entry name" value="ABC TRANSPORTER ABCH.1"/>
    <property type="match status" value="1"/>
</dbReference>
<keyword evidence="1" id="KW-0547">Nucleotide-binding</keyword>
<dbReference type="SMART" id="SM00382">
    <property type="entry name" value="AAA"/>
    <property type="match status" value="1"/>
</dbReference>
<keyword evidence="5" id="KW-1185">Reference proteome</keyword>
<evidence type="ECO:0000256" key="2">
    <source>
        <dbReference type="ARBA" id="ARBA00022840"/>
    </source>
</evidence>